<evidence type="ECO:0000256" key="2">
    <source>
        <dbReference type="SAM" id="Coils"/>
    </source>
</evidence>
<protein>
    <recommendedName>
        <fullName evidence="3">Cortactin-binding protein-2 N-terminal domain-containing protein</fullName>
    </recommendedName>
</protein>
<name>A0AAD9VHD6_ACRCE</name>
<reference evidence="4" key="1">
    <citation type="journal article" date="2023" name="G3 (Bethesda)">
        <title>Whole genome assembly and annotation of the endangered Caribbean coral Acropora cervicornis.</title>
        <authorList>
            <person name="Selwyn J.D."/>
            <person name="Vollmer S.V."/>
        </authorList>
    </citation>
    <scope>NUCLEOTIDE SEQUENCE</scope>
    <source>
        <strain evidence="4">K2</strain>
    </source>
</reference>
<dbReference type="EMBL" id="JARQWQ010000001">
    <property type="protein sequence ID" value="KAK2574621.1"/>
    <property type="molecule type" value="Genomic_DNA"/>
</dbReference>
<comment type="caution">
    <text evidence="4">The sequence shown here is derived from an EMBL/GenBank/DDBJ whole genome shotgun (WGS) entry which is preliminary data.</text>
</comment>
<evidence type="ECO:0000259" key="3">
    <source>
        <dbReference type="Pfam" id="PF09727"/>
    </source>
</evidence>
<organism evidence="4 5">
    <name type="scientific">Acropora cervicornis</name>
    <name type="common">Staghorn coral</name>
    <dbReference type="NCBI Taxonomy" id="6130"/>
    <lineage>
        <taxon>Eukaryota</taxon>
        <taxon>Metazoa</taxon>
        <taxon>Cnidaria</taxon>
        <taxon>Anthozoa</taxon>
        <taxon>Hexacorallia</taxon>
        <taxon>Scleractinia</taxon>
        <taxon>Astrocoeniina</taxon>
        <taxon>Acroporidae</taxon>
        <taxon>Acropora</taxon>
    </lineage>
</organism>
<evidence type="ECO:0000313" key="4">
    <source>
        <dbReference type="EMBL" id="KAK2574621.1"/>
    </source>
</evidence>
<accession>A0AAD9VHD6</accession>
<proteinExistence type="predicted"/>
<keyword evidence="1 2" id="KW-0175">Coiled coil</keyword>
<reference evidence="4" key="2">
    <citation type="journal article" date="2023" name="Science">
        <title>Genomic signatures of disease resistance in endangered staghorn corals.</title>
        <authorList>
            <person name="Vollmer S.V."/>
            <person name="Selwyn J.D."/>
            <person name="Despard B.A."/>
            <person name="Roesel C.L."/>
        </authorList>
    </citation>
    <scope>NUCLEOTIDE SEQUENCE</scope>
    <source>
        <strain evidence="4">K2</strain>
    </source>
</reference>
<dbReference type="Pfam" id="PF09727">
    <property type="entry name" value="CortBP2"/>
    <property type="match status" value="1"/>
</dbReference>
<feature type="domain" description="Cortactin-binding protein-2 N-terminal" evidence="3">
    <location>
        <begin position="19"/>
        <end position="227"/>
    </location>
</feature>
<evidence type="ECO:0000256" key="1">
    <source>
        <dbReference type="ARBA" id="ARBA00023054"/>
    </source>
</evidence>
<dbReference type="InterPro" id="IPR019131">
    <property type="entry name" value="Cortactin-binding_p2_N"/>
</dbReference>
<dbReference type="AlphaFoldDB" id="A0AAD9VHD6"/>
<feature type="coiled-coil region" evidence="2">
    <location>
        <begin position="173"/>
        <end position="239"/>
    </location>
</feature>
<sequence length="283" mass="33029">MAFSPVGEHFKAGDQSRFENMMKLLLFLEAELQLKEEIIDLLLEDDRNQEFLNEKLSHLNRKQLHDPVLALARDNMYKEELWEDHFDEWESGKDSSFDHVVKSNAGQLCAVAAMRTIGVAHAQHEKYLKACKSLEKTGRNFLKLKQQLPAKESRKVVVQDPIRQPGSDSAWEIRELEMKIEKLNQQIDNERKRNEVLERRVEELTTTLGKERKRCRKVIETLANEVERLTNLVKMEGRNGHNLNGLKMNHDERLDGVKMRSNNHTIKSFPISTDNEIRQFCVL</sequence>
<keyword evidence="5" id="KW-1185">Reference proteome</keyword>
<evidence type="ECO:0000313" key="5">
    <source>
        <dbReference type="Proteomes" id="UP001249851"/>
    </source>
</evidence>
<gene>
    <name evidence="4" type="ORF">P5673_000813</name>
</gene>
<dbReference type="Proteomes" id="UP001249851">
    <property type="component" value="Unassembled WGS sequence"/>
</dbReference>